<protein>
    <submittedName>
        <fullName evidence="4">ADP-ribose pyrophosphatase YjhB, NUDIX family</fullName>
    </submittedName>
</protein>
<keyword evidence="5" id="KW-1185">Reference proteome</keyword>
<evidence type="ECO:0000259" key="3">
    <source>
        <dbReference type="PROSITE" id="PS51462"/>
    </source>
</evidence>
<dbReference type="AlphaFoldDB" id="A0A1H9EVY1"/>
<organism evidence="4 5">
    <name type="scientific">Rosenbergiella nectarea</name>
    <dbReference type="NCBI Taxonomy" id="988801"/>
    <lineage>
        <taxon>Bacteria</taxon>
        <taxon>Pseudomonadati</taxon>
        <taxon>Pseudomonadota</taxon>
        <taxon>Gammaproteobacteria</taxon>
        <taxon>Enterobacterales</taxon>
        <taxon>Erwiniaceae</taxon>
        <taxon>Rosenbergiella</taxon>
    </lineage>
</organism>
<dbReference type="CDD" id="cd04690">
    <property type="entry name" value="NUDIX_Hydrolase"/>
    <property type="match status" value="1"/>
</dbReference>
<dbReference type="STRING" id="988801.SAMN05216522_10276"/>
<evidence type="ECO:0000256" key="1">
    <source>
        <dbReference type="ARBA" id="ARBA00001946"/>
    </source>
</evidence>
<gene>
    <name evidence="4" type="ORF">SAMN05216522_10276</name>
</gene>
<comment type="cofactor">
    <cofactor evidence="1">
        <name>Mg(2+)</name>
        <dbReference type="ChEBI" id="CHEBI:18420"/>
    </cofactor>
</comment>
<evidence type="ECO:0000313" key="5">
    <source>
        <dbReference type="Proteomes" id="UP000242515"/>
    </source>
</evidence>
<dbReference type="PANTHER" id="PTHR43046">
    <property type="entry name" value="GDP-MANNOSE MANNOSYL HYDROLASE"/>
    <property type="match status" value="1"/>
</dbReference>
<feature type="domain" description="Nudix hydrolase" evidence="3">
    <location>
        <begin position="5"/>
        <end position="134"/>
    </location>
</feature>
<dbReference type="EMBL" id="FOGC01000002">
    <property type="protein sequence ID" value="SEQ29802.1"/>
    <property type="molecule type" value="Genomic_DNA"/>
</dbReference>
<dbReference type="PANTHER" id="PTHR43046:SF2">
    <property type="entry name" value="8-OXO-DGTP DIPHOSPHATASE-RELATED"/>
    <property type="match status" value="1"/>
</dbReference>
<dbReference type="Proteomes" id="UP000242515">
    <property type="component" value="Unassembled WGS sequence"/>
</dbReference>
<dbReference type="PRINTS" id="PR00502">
    <property type="entry name" value="NUDIXFAMILY"/>
</dbReference>
<dbReference type="RefSeq" id="WP_092672687.1">
    <property type="nucleotide sequence ID" value="NZ_FOGC01000002.1"/>
</dbReference>
<sequence length="136" mass="15304">MSNTPHIIIAAALLLDNRQNILLVRKRGSPFFMQPGGKIDPGETPEEALIRELNEELQLDIGKDELVAMGCFHDVAANEAQHQLTAHLFRIQRESFTPIPAAEIEEACWLSEEACRDITLAPLTQRQILPLAWPKR</sequence>
<evidence type="ECO:0000256" key="2">
    <source>
        <dbReference type="ARBA" id="ARBA00022801"/>
    </source>
</evidence>
<name>A0A1H9EVY1_9GAMM</name>
<evidence type="ECO:0000313" key="4">
    <source>
        <dbReference type="EMBL" id="SEQ29802.1"/>
    </source>
</evidence>
<dbReference type="InterPro" id="IPR015797">
    <property type="entry name" value="NUDIX_hydrolase-like_dom_sf"/>
</dbReference>
<dbReference type="SUPFAM" id="SSF55811">
    <property type="entry name" value="Nudix"/>
    <property type="match status" value="1"/>
</dbReference>
<accession>A0A1H9EVY1</accession>
<dbReference type="InterPro" id="IPR000086">
    <property type="entry name" value="NUDIX_hydrolase_dom"/>
</dbReference>
<dbReference type="GO" id="GO:0016787">
    <property type="term" value="F:hydrolase activity"/>
    <property type="evidence" value="ECO:0007669"/>
    <property type="project" value="UniProtKB-KW"/>
</dbReference>
<dbReference type="OrthoDB" id="9801098at2"/>
<reference evidence="5" key="1">
    <citation type="submission" date="2016-10" db="EMBL/GenBank/DDBJ databases">
        <authorList>
            <person name="Varghese N."/>
            <person name="Submissions S."/>
        </authorList>
    </citation>
    <scope>NUCLEOTIDE SEQUENCE [LARGE SCALE GENOMIC DNA]</scope>
    <source>
        <strain evidence="5">8N4</strain>
    </source>
</reference>
<dbReference type="PROSITE" id="PS51462">
    <property type="entry name" value="NUDIX"/>
    <property type="match status" value="1"/>
</dbReference>
<keyword evidence="2" id="KW-0378">Hydrolase</keyword>
<dbReference type="Pfam" id="PF00293">
    <property type="entry name" value="NUDIX"/>
    <property type="match status" value="1"/>
</dbReference>
<dbReference type="Gene3D" id="3.90.79.10">
    <property type="entry name" value="Nucleoside Triphosphate Pyrophosphohydrolase"/>
    <property type="match status" value="1"/>
</dbReference>
<dbReference type="InterPro" id="IPR020476">
    <property type="entry name" value="Nudix_hydrolase"/>
</dbReference>
<proteinExistence type="predicted"/>